<keyword evidence="2" id="KW-1185">Reference proteome</keyword>
<dbReference type="GO" id="GO:0016301">
    <property type="term" value="F:kinase activity"/>
    <property type="evidence" value="ECO:0007669"/>
    <property type="project" value="UniProtKB-KW"/>
</dbReference>
<gene>
    <name evidence="1" type="ORF">K0504_11435</name>
</gene>
<accession>A0ABS7EIS1</accession>
<comment type="caution">
    <text evidence="1">The sequence shown here is derived from an EMBL/GenBank/DDBJ whole genome shotgun (WGS) entry which is preliminary data.</text>
</comment>
<dbReference type="SUPFAM" id="SSF53795">
    <property type="entry name" value="PEP carboxykinase-like"/>
    <property type="match status" value="1"/>
</dbReference>
<protein>
    <submittedName>
        <fullName evidence="1">HprK-related kinase A</fullName>
    </submittedName>
</protein>
<dbReference type="InterPro" id="IPR027600">
    <property type="entry name" value="HprK-rel_A"/>
</dbReference>
<evidence type="ECO:0000313" key="1">
    <source>
        <dbReference type="EMBL" id="MBW8191651.1"/>
    </source>
</evidence>
<dbReference type="Proteomes" id="UP001166251">
    <property type="component" value="Unassembled WGS sequence"/>
</dbReference>
<dbReference type="EMBL" id="JAHZSS010000013">
    <property type="protein sequence ID" value="MBW8191651.1"/>
    <property type="molecule type" value="Genomic_DNA"/>
</dbReference>
<name>A0ABS7EIS1_9GAMM</name>
<proteinExistence type="predicted"/>
<dbReference type="Gene3D" id="3.40.50.300">
    <property type="entry name" value="P-loop containing nucleotide triphosphate hydrolases"/>
    <property type="match status" value="1"/>
</dbReference>
<keyword evidence="1" id="KW-0808">Transferase</keyword>
<evidence type="ECO:0000313" key="2">
    <source>
        <dbReference type="Proteomes" id="UP001166251"/>
    </source>
</evidence>
<keyword evidence="1" id="KW-0418">Kinase</keyword>
<dbReference type="InterPro" id="IPR027417">
    <property type="entry name" value="P-loop_NTPase"/>
</dbReference>
<reference evidence="1" key="1">
    <citation type="submission" date="2021-07" db="EMBL/GenBank/DDBJ databases">
        <title>Neiella marina sp. nov., isolated from the intestinal content of sea cucumber Apostichopus japonicus.</title>
        <authorList>
            <person name="Bai X."/>
        </authorList>
    </citation>
    <scope>NUCLEOTIDE SEQUENCE</scope>
    <source>
        <strain evidence="1">126</strain>
    </source>
</reference>
<sequence>MFEIDTPISIVQEHISSHYSHSLVQPSSSSFIDYHVTLNHGPLHRRLIFPQATFSFNHKTPFKPLPLTQAHAMLEWGMNWVISSTANQFLTIHAAALEKNGKAVIITATPGSGKSTLCAYLVSQGWRLLSDELALISPGTLEVHGLARPMNMKNKSIDVMKEYFSADSFSKVAEDTHKGTVCLLRPPISSLEKVLIPAAPALLVFIKYQPDEHCYVESIDKAKALVEVISNTFNFGLLGHKGFDICKRLIAQTDSVYIEYSDFEACKTAIENALTKSNQ</sequence>
<organism evidence="1 2">
    <name type="scientific">Neiella holothuriorum</name>
    <dbReference type="NCBI Taxonomy" id="2870530"/>
    <lineage>
        <taxon>Bacteria</taxon>
        <taxon>Pseudomonadati</taxon>
        <taxon>Pseudomonadota</taxon>
        <taxon>Gammaproteobacteria</taxon>
        <taxon>Alteromonadales</taxon>
        <taxon>Echinimonadaceae</taxon>
        <taxon>Neiella</taxon>
    </lineage>
</organism>
<dbReference type="NCBIfam" id="TIGR04352">
    <property type="entry name" value="HprK_rel_A"/>
    <property type="match status" value="1"/>
</dbReference>